<dbReference type="InterPro" id="IPR029058">
    <property type="entry name" value="AB_hydrolase_fold"/>
</dbReference>
<sequence length="230" mass="24794">MNAPPLAALPAHFPDVAGRHALAGPAGRIEVAVDRPEAELARRGTAIICHPHPLQGGSMSNKVVTMLARTLRESGLATVRFNFRGVGESEGGYDEGQGEGADLVAVADWVRQAQPGDALWLAGFSFGSYISIAHARQLDAAALISVAPPVGHWPFDALALPGCPWLVVQGEDDEVVEPQAVFDFVEQLESKPVLIRMPETGHFFHRRLMDLRGAVRHAIRGWLPPLREVA</sequence>
<dbReference type="STRING" id="993689.GCA_002077135_01170"/>
<dbReference type="InterPro" id="IPR022742">
    <property type="entry name" value="Hydrolase_4"/>
</dbReference>
<evidence type="ECO:0000313" key="3">
    <source>
        <dbReference type="Proteomes" id="UP000307749"/>
    </source>
</evidence>
<gene>
    <name evidence="2" type="ORF">B1806_04970</name>
</gene>
<dbReference type="Pfam" id="PF12146">
    <property type="entry name" value="Hydrolase_4"/>
    <property type="match status" value="1"/>
</dbReference>
<dbReference type="RefSeq" id="WP_081126484.1">
    <property type="nucleotide sequence ID" value="NZ_LDOS01000001.1"/>
</dbReference>
<dbReference type="AlphaFoldDB" id="A0A4S3KRJ3"/>
<dbReference type="SUPFAM" id="SSF53474">
    <property type="entry name" value="alpha/beta-Hydrolases"/>
    <property type="match status" value="1"/>
</dbReference>
<feature type="domain" description="Serine aminopeptidase S33" evidence="1">
    <location>
        <begin position="60"/>
        <end position="152"/>
    </location>
</feature>
<comment type="caution">
    <text evidence="2">The sequence shown here is derived from an EMBL/GenBank/DDBJ whole genome shotgun (WGS) entry which is preliminary data.</text>
</comment>
<dbReference type="Proteomes" id="UP000307749">
    <property type="component" value="Unassembled WGS sequence"/>
</dbReference>
<keyword evidence="2" id="KW-0378">Hydrolase</keyword>
<dbReference type="EMBL" id="MWQO01000016">
    <property type="protein sequence ID" value="THD11078.1"/>
    <property type="molecule type" value="Genomic_DNA"/>
</dbReference>
<dbReference type="Gene3D" id="3.40.50.1820">
    <property type="entry name" value="alpha/beta hydrolase"/>
    <property type="match status" value="1"/>
</dbReference>
<keyword evidence="3" id="KW-1185">Reference proteome</keyword>
<organism evidence="2 3">
    <name type="scientific">Metallibacterium scheffleri</name>
    <dbReference type="NCBI Taxonomy" id="993689"/>
    <lineage>
        <taxon>Bacteria</taxon>
        <taxon>Pseudomonadati</taxon>
        <taxon>Pseudomonadota</taxon>
        <taxon>Gammaproteobacteria</taxon>
        <taxon>Lysobacterales</taxon>
        <taxon>Rhodanobacteraceae</taxon>
        <taxon>Metallibacterium</taxon>
    </lineage>
</organism>
<dbReference type="GO" id="GO:0016787">
    <property type="term" value="F:hydrolase activity"/>
    <property type="evidence" value="ECO:0007669"/>
    <property type="project" value="UniProtKB-KW"/>
</dbReference>
<dbReference type="OrthoDB" id="9800435at2"/>
<evidence type="ECO:0000313" key="2">
    <source>
        <dbReference type="EMBL" id="THD11078.1"/>
    </source>
</evidence>
<dbReference type="PANTHER" id="PTHR42103:SF2">
    <property type="entry name" value="AB HYDROLASE-1 DOMAIN-CONTAINING PROTEIN"/>
    <property type="match status" value="1"/>
</dbReference>
<proteinExistence type="predicted"/>
<reference evidence="2 3" key="1">
    <citation type="submission" date="2017-02" db="EMBL/GenBank/DDBJ databases">
        <title>Whole genome sequencing of Metallibacterium scheffleri DSM 24874 (T).</title>
        <authorList>
            <person name="Kumar S."/>
            <person name="Patil P."/>
            <person name="Patil P.B."/>
        </authorList>
    </citation>
    <scope>NUCLEOTIDE SEQUENCE [LARGE SCALE GENOMIC DNA]</scope>
    <source>
        <strain evidence="2 3">DSM 24874</strain>
    </source>
</reference>
<name>A0A4S3KRJ3_9GAMM</name>
<protein>
    <submittedName>
        <fullName evidence="2">Alpha/beta hydrolase</fullName>
    </submittedName>
</protein>
<dbReference type="PANTHER" id="PTHR42103">
    <property type="entry name" value="ALPHA/BETA-HYDROLASES SUPERFAMILY PROTEIN"/>
    <property type="match status" value="1"/>
</dbReference>
<accession>A0A4S3KRJ3</accession>
<evidence type="ECO:0000259" key="1">
    <source>
        <dbReference type="Pfam" id="PF12146"/>
    </source>
</evidence>